<dbReference type="PANTHER" id="PTHR15034">
    <property type="entry name" value="DEATH DOMAIN-CONTAINING PROTEIN CRADD"/>
    <property type="match status" value="1"/>
</dbReference>
<protein>
    <submittedName>
        <fullName evidence="3">Death domain-containing protein cradd</fullName>
    </submittedName>
</protein>
<comment type="caution">
    <text evidence="3">The sequence shown here is derived from an EMBL/GenBank/DDBJ whole genome shotgun (WGS) entry which is preliminary data.</text>
</comment>
<dbReference type="CDD" id="cd01671">
    <property type="entry name" value="CARD"/>
    <property type="match status" value="1"/>
</dbReference>
<sequence>MPVCKGKLKPEDYSAIRENFTFICENVDAKDLVDGLFQKDVFTEDDIEEIKAAPTRKKRTSDMLYKLLQAGPYDAFQNFLTVLREHHSHVAETLEQAATSGASPQSSPWSWYDQLPNEVKEQKISDKDASRIASSIGDCWELVFLHLGMSKVIISQEQARAPNNPVILTTNLLIRWRQKNASAATVNELMKVLKEFDNDSIDINSLRDVISKVGE</sequence>
<accession>A0AAV3YP26</accession>
<dbReference type="Proteomes" id="UP000735302">
    <property type="component" value="Unassembled WGS sequence"/>
</dbReference>
<keyword evidence="4" id="KW-1185">Reference proteome</keyword>
<dbReference type="GO" id="GO:0042981">
    <property type="term" value="P:regulation of apoptotic process"/>
    <property type="evidence" value="ECO:0007669"/>
    <property type="project" value="InterPro"/>
</dbReference>
<name>A0AAV3YP26_9GAST</name>
<evidence type="ECO:0000259" key="1">
    <source>
        <dbReference type="PROSITE" id="PS50017"/>
    </source>
</evidence>
<dbReference type="AlphaFoldDB" id="A0AAV3YP26"/>
<dbReference type="PROSITE" id="PS50017">
    <property type="entry name" value="DEATH_DOMAIN"/>
    <property type="match status" value="1"/>
</dbReference>
<dbReference type="Pfam" id="PF00619">
    <property type="entry name" value="CARD"/>
    <property type="match status" value="1"/>
</dbReference>
<gene>
    <name evidence="3" type="ORF">PoB_001097000</name>
</gene>
<dbReference type="GO" id="GO:0007165">
    <property type="term" value="P:signal transduction"/>
    <property type="evidence" value="ECO:0007669"/>
    <property type="project" value="InterPro"/>
</dbReference>
<reference evidence="3 4" key="1">
    <citation type="journal article" date="2021" name="Elife">
        <title>Chloroplast acquisition without the gene transfer in kleptoplastic sea slugs, Plakobranchus ocellatus.</title>
        <authorList>
            <person name="Maeda T."/>
            <person name="Takahashi S."/>
            <person name="Yoshida T."/>
            <person name="Shimamura S."/>
            <person name="Takaki Y."/>
            <person name="Nagai Y."/>
            <person name="Toyoda A."/>
            <person name="Suzuki Y."/>
            <person name="Arimoto A."/>
            <person name="Ishii H."/>
            <person name="Satoh N."/>
            <person name="Nishiyama T."/>
            <person name="Hasebe M."/>
            <person name="Maruyama T."/>
            <person name="Minagawa J."/>
            <person name="Obokata J."/>
            <person name="Shigenobu S."/>
        </authorList>
    </citation>
    <scope>NUCLEOTIDE SEQUENCE [LARGE SCALE GENOMIC DNA]</scope>
</reference>
<evidence type="ECO:0000259" key="2">
    <source>
        <dbReference type="PROSITE" id="PS50209"/>
    </source>
</evidence>
<dbReference type="InterPro" id="IPR000488">
    <property type="entry name" value="Death_dom"/>
</dbReference>
<evidence type="ECO:0000313" key="4">
    <source>
        <dbReference type="Proteomes" id="UP000735302"/>
    </source>
</evidence>
<dbReference type="InterPro" id="IPR011029">
    <property type="entry name" value="DEATH-like_dom_sf"/>
</dbReference>
<evidence type="ECO:0000313" key="3">
    <source>
        <dbReference type="EMBL" id="GFN84464.1"/>
    </source>
</evidence>
<dbReference type="GO" id="GO:0002020">
    <property type="term" value="F:protease binding"/>
    <property type="evidence" value="ECO:0007669"/>
    <property type="project" value="InterPro"/>
</dbReference>
<organism evidence="3 4">
    <name type="scientific">Plakobranchus ocellatus</name>
    <dbReference type="NCBI Taxonomy" id="259542"/>
    <lineage>
        <taxon>Eukaryota</taxon>
        <taxon>Metazoa</taxon>
        <taxon>Spiralia</taxon>
        <taxon>Lophotrochozoa</taxon>
        <taxon>Mollusca</taxon>
        <taxon>Gastropoda</taxon>
        <taxon>Heterobranchia</taxon>
        <taxon>Euthyneura</taxon>
        <taxon>Panpulmonata</taxon>
        <taxon>Sacoglossa</taxon>
        <taxon>Placobranchoidea</taxon>
        <taxon>Plakobranchidae</taxon>
        <taxon>Plakobranchus</taxon>
    </lineage>
</organism>
<feature type="domain" description="Death" evidence="1">
    <location>
        <begin position="132"/>
        <end position="201"/>
    </location>
</feature>
<dbReference type="PANTHER" id="PTHR15034:SF5">
    <property type="entry name" value="DEATH DOMAIN-CONTAINING PROTEIN CRADD"/>
    <property type="match status" value="1"/>
</dbReference>
<proteinExistence type="predicted"/>
<dbReference type="SMART" id="SM00114">
    <property type="entry name" value="CARD"/>
    <property type="match status" value="1"/>
</dbReference>
<dbReference type="Pfam" id="PF00531">
    <property type="entry name" value="Death"/>
    <property type="match status" value="1"/>
</dbReference>
<dbReference type="SUPFAM" id="SSF47986">
    <property type="entry name" value="DEATH domain"/>
    <property type="match status" value="2"/>
</dbReference>
<dbReference type="InterPro" id="IPR037939">
    <property type="entry name" value="CRADD"/>
</dbReference>
<dbReference type="Gene3D" id="1.10.533.10">
    <property type="entry name" value="Death Domain, Fas"/>
    <property type="match status" value="2"/>
</dbReference>
<dbReference type="EMBL" id="BLXT01001319">
    <property type="protein sequence ID" value="GFN84464.1"/>
    <property type="molecule type" value="Genomic_DNA"/>
</dbReference>
<dbReference type="PROSITE" id="PS50209">
    <property type="entry name" value="CARD"/>
    <property type="match status" value="1"/>
</dbReference>
<feature type="domain" description="CARD" evidence="2">
    <location>
        <begin position="8"/>
        <end position="98"/>
    </location>
</feature>
<dbReference type="GO" id="GO:0070513">
    <property type="term" value="F:death domain binding"/>
    <property type="evidence" value="ECO:0007669"/>
    <property type="project" value="InterPro"/>
</dbReference>
<dbReference type="InterPro" id="IPR001315">
    <property type="entry name" value="CARD"/>
</dbReference>